<reference evidence="1" key="1">
    <citation type="submission" date="2013-02" db="EMBL/GenBank/DDBJ databases">
        <title>Comparative genomics of Borrelia species.</title>
        <authorList>
            <person name="Schwan T.G."/>
            <person name="Raffel S.J."/>
            <person name="Porcella S.F."/>
        </authorList>
    </citation>
    <scope>NUCLEOTIDE SEQUENCE [LARGE SCALE GENOMIC DNA]</scope>
    <source>
        <strain evidence="1">YOR</strain>
    </source>
</reference>
<name>A0ABM5PG94_9SPIR</name>
<evidence type="ECO:0000313" key="1">
    <source>
        <dbReference type="EMBL" id="AHH03067.1"/>
    </source>
</evidence>
<dbReference type="Proteomes" id="UP000019269">
    <property type="component" value="Chromosome"/>
</dbReference>
<sequence length="451" mass="53153">MYLVKFNLKTIIIMLAINSYAYNYSIRYQNDGVNKYHFNNLNDALGFAFSDCFDDLRSGSLIFMHESKYNFMINAEAHMLTFRGNKDSPEQSRKRVDLLEIGFMYYLPFSIKTKTQHFGNINIGIGIKNLLYGNWGGALIQRAVHFTLRQMRPIPKNYENYNYRGFLSAAINYSYMRFFNLENYIDLSYFADYFFKTSISMDFKNESIGIETKFFYQTQSEINNIETYSQLQKAETGIGIQYRLHSKNFFTINNLNLNNFSNKEKFFSVGGFGIVFTEEYENNFEDNLYILNQNFSFGYDIMIPFQTRNSIYYRIMPQLNYYFAIATNYDINLSVLNSRTNRFSSGLTYELFTKNQFTLYICSGIFLSYNKDNKDVKSIYRPLKIKDTLQAGFEIEPGISINTFIYNKTTYNIKIFTKINYSPIIYNTNNHTLETHKFTFNYIGIGMKINI</sequence>
<gene>
    <name evidence="1" type="ORF">BHY_0116</name>
</gene>
<organism evidence="1 2">
    <name type="scientific">Borrelia nietonii YOR</name>
    <dbReference type="NCBI Taxonomy" id="1293576"/>
    <lineage>
        <taxon>Bacteria</taxon>
        <taxon>Pseudomonadati</taxon>
        <taxon>Spirochaetota</taxon>
        <taxon>Spirochaetia</taxon>
        <taxon>Spirochaetales</taxon>
        <taxon>Borreliaceae</taxon>
        <taxon>Borrelia</taxon>
        <taxon>Borrelia nietonii</taxon>
    </lineage>
</organism>
<proteinExistence type="predicted"/>
<dbReference type="EMBL" id="CP004146">
    <property type="protein sequence ID" value="AHH03067.1"/>
    <property type="molecule type" value="Genomic_DNA"/>
</dbReference>
<accession>A0ABM5PG94</accession>
<evidence type="ECO:0008006" key="3">
    <source>
        <dbReference type="Google" id="ProtNLM"/>
    </source>
</evidence>
<keyword evidence="2" id="KW-1185">Reference proteome</keyword>
<protein>
    <recommendedName>
        <fullName evidence="3">Outer membrane protein</fullName>
    </recommendedName>
</protein>
<evidence type="ECO:0000313" key="2">
    <source>
        <dbReference type="Proteomes" id="UP000019269"/>
    </source>
</evidence>
<dbReference type="RefSeq" id="WP_025399463.1">
    <property type="nucleotide sequence ID" value="NZ_CP004146.1"/>
</dbReference>